<gene>
    <name evidence="7" type="ORF">RSO01_85450</name>
</gene>
<dbReference type="SUPFAM" id="SSF56796">
    <property type="entry name" value="Dehydroquinate synthase-like"/>
    <property type="match status" value="1"/>
</dbReference>
<dbReference type="Proteomes" id="UP000321058">
    <property type="component" value="Unassembled WGS sequence"/>
</dbReference>
<dbReference type="NCBIfam" id="TIGR03405">
    <property type="entry name" value="Phn_Fe-ADH"/>
    <property type="match status" value="1"/>
</dbReference>
<accession>A0A512NR09</accession>
<dbReference type="Pfam" id="PF00465">
    <property type="entry name" value="Fe-ADH"/>
    <property type="match status" value="1"/>
</dbReference>
<reference evidence="7 8" key="1">
    <citation type="submission" date="2019-07" db="EMBL/GenBank/DDBJ databases">
        <title>Whole genome shotgun sequence of Reyranella soli NBRC 108950.</title>
        <authorList>
            <person name="Hosoyama A."/>
            <person name="Uohara A."/>
            <person name="Ohji S."/>
            <person name="Ichikawa N."/>
        </authorList>
    </citation>
    <scope>NUCLEOTIDE SEQUENCE [LARGE SCALE GENOMIC DNA]</scope>
    <source>
        <strain evidence="7 8">NBRC 108950</strain>
    </source>
</reference>
<dbReference type="GO" id="GO:0046872">
    <property type="term" value="F:metal ion binding"/>
    <property type="evidence" value="ECO:0007669"/>
    <property type="project" value="InterPro"/>
</dbReference>
<dbReference type="Gene3D" id="3.40.50.1970">
    <property type="match status" value="1"/>
</dbReference>
<evidence type="ECO:0000313" key="8">
    <source>
        <dbReference type="Proteomes" id="UP000321058"/>
    </source>
</evidence>
<organism evidence="7 8">
    <name type="scientific">Reyranella soli</name>
    <dbReference type="NCBI Taxonomy" id="1230389"/>
    <lineage>
        <taxon>Bacteria</taxon>
        <taxon>Pseudomonadati</taxon>
        <taxon>Pseudomonadota</taxon>
        <taxon>Alphaproteobacteria</taxon>
        <taxon>Hyphomicrobiales</taxon>
        <taxon>Reyranellaceae</taxon>
        <taxon>Reyranella</taxon>
    </lineage>
</organism>
<evidence type="ECO:0000256" key="4">
    <source>
        <dbReference type="ARBA" id="ARBA00023027"/>
    </source>
</evidence>
<protein>
    <submittedName>
        <fullName evidence="7">Dehydrogenase</fullName>
    </submittedName>
</protein>
<keyword evidence="4" id="KW-0520">NAD</keyword>
<dbReference type="Gene3D" id="1.20.1090.10">
    <property type="entry name" value="Dehydroquinate synthase-like - alpha domain"/>
    <property type="match status" value="1"/>
</dbReference>
<comment type="caution">
    <text evidence="7">The sequence shown here is derived from an EMBL/GenBank/DDBJ whole genome shotgun (WGS) entry which is preliminary data.</text>
</comment>
<dbReference type="PANTHER" id="PTHR11496">
    <property type="entry name" value="ALCOHOL DEHYDROGENASE"/>
    <property type="match status" value="1"/>
</dbReference>
<evidence type="ECO:0000259" key="6">
    <source>
        <dbReference type="Pfam" id="PF25137"/>
    </source>
</evidence>
<feature type="domain" description="Alcohol dehydrogenase iron-type/glycerol dehydrogenase GldA" evidence="5">
    <location>
        <begin position="7"/>
        <end position="177"/>
    </location>
</feature>
<evidence type="ECO:0000256" key="1">
    <source>
        <dbReference type="ARBA" id="ARBA00001962"/>
    </source>
</evidence>
<evidence type="ECO:0000259" key="5">
    <source>
        <dbReference type="Pfam" id="PF00465"/>
    </source>
</evidence>
<dbReference type="GO" id="GO:0004022">
    <property type="term" value="F:alcohol dehydrogenase (NAD+) activity"/>
    <property type="evidence" value="ECO:0007669"/>
    <property type="project" value="TreeGrafter"/>
</dbReference>
<dbReference type="InterPro" id="IPR039697">
    <property type="entry name" value="Alcohol_dehydrogenase_Fe"/>
</dbReference>
<comment type="cofactor">
    <cofactor evidence="1">
        <name>Fe cation</name>
        <dbReference type="ChEBI" id="CHEBI:24875"/>
    </cofactor>
</comment>
<dbReference type="InterPro" id="IPR018211">
    <property type="entry name" value="ADH_Fe_CS"/>
</dbReference>
<name>A0A512NR09_9HYPH</name>
<dbReference type="RefSeq" id="WP_147156679.1">
    <property type="nucleotide sequence ID" value="NZ_BKAJ01000218.1"/>
</dbReference>
<sequence>MWRYRNPVDVKFGAGVFDTLGKVLAGRAYCLVTYDDANGGGVFADLTRRVVAMAGAPAVMVRNIGPNPDFIGLAQSCRTYASAAQPVEAIVALGGGSVMDAAKVLAAADGDFDRVRRHLQTGAGGEELACTPIIAIPTTAGTGSEVTSWATVWDTEAMKKYSLARETLYPETALVDPLLTVGLPRAVTISTGLDALSHALESIWNVNANPVSSNLAETAAREVLEALPLLADDLASEALRTRLARASLFAGLAFSNTRTALAHALSYHLTLHHGVPHGIACSFSLPMVMRAVAGCDPACDAALKRIFGSDLAAGAAQLEAFLKRLGISPSATDHGIAARDWQALVDDALAGDRGRNFIGRRETLLAEMAA</sequence>
<dbReference type="GO" id="GO:0017000">
    <property type="term" value="P:antibiotic biosynthetic process"/>
    <property type="evidence" value="ECO:0007669"/>
    <property type="project" value="InterPro"/>
</dbReference>
<proteinExistence type="inferred from homology"/>
<keyword evidence="8" id="KW-1185">Reference proteome</keyword>
<comment type="similarity">
    <text evidence="2">Belongs to the iron-containing alcohol dehydrogenase family.</text>
</comment>
<dbReference type="PANTHER" id="PTHR11496:SF102">
    <property type="entry name" value="ALCOHOL DEHYDROGENASE 4"/>
    <property type="match status" value="1"/>
</dbReference>
<dbReference type="InterPro" id="IPR017775">
    <property type="entry name" value="ADH_Fe_PsrA-like"/>
</dbReference>
<dbReference type="Pfam" id="PF25137">
    <property type="entry name" value="ADH_Fe_C"/>
    <property type="match status" value="1"/>
</dbReference>
<dbReference type="CDD" id="cd08182">
    <property type="entry name" value="HEPD"/>
    <property type="match status" value="1"/>
</dbReference>
<keyword evidence="3" id="KW-0560">Oxidoreductase</keyword>
<dbReference type="AlphaFoldDB" id="A0A512NR09"/>
<evidence type="ECO:0000256" key="3">
    <source>
        <dbReference type="ARBA" id="ARBA00023002"/>
    </source>
</evidence>
<evidence type="ECO:0000256" key="2">
    <source>
        <dbReference type="ARBA" id="ARBA00007358"/>
    </source>
</evidence>
<dbReference type="InterPro" id="IPR056798">
    <property type="entry name" value="ADH_Fe_C"/>
</dbReference>
<evidence type="ECO:0000313" key="7">
    <source>
        <dbReference type="EMBL" id="GEP61379.1"/>
    </source>
</evidence>
<dbReference type="InterPro" id="IPR035873">
    <property type="entry name" value="PhpC"/>
</dbReference>
<dbReference type="OrthoDB" id="9815791at2"/>
<feature type="domain" description="Fe-containing alcohol dehydrogenase-like C-terminal" evidence="6">
    <location>
        <begin position="188"/>
        <end position="350"/>
    </location>
</feature>
<dbReference type="InterPro" id="IPR001670">
    <property type="entry name" value="ADH_Fe/GldA"/>
</dbReference>
<dbReference type="EMBL" id="BKAJ01000218">
    <property type="protein sequence ID" value="GEP61379.1"/>
    <property type="molecule type" value="Genomic_DNA"/>
</dbReference>
<dbReference type="PROSITE" id="PS00913">
    <property type="entry name" value="ADH_IRON_1"/>
    <property type="match status" value="1"/>
</dbReference>